<feature type="non-terminal residue" evidence="4">
    <location>
        <position position="337"/>
    </location>
</feature>
<keyword evidence="5" id="KW-1185">Reference proteome</keyword>
<dbReference type="InterPro" id="IPR050266">
    <property type="entry name" value="AB_hydrolase_sf"/>
</dbReference>
<gene>
    <name evidence="4" type="primary">serhl</name>
    <name evidence="4" type="ORF">GZH46_01794</name>
</gene>
<sequence>MSKRILIDELEFDVPYGKLRAKTWHEDIEGCQLVLALHGWMDNAGTFDNLIPRLTNGSRGLYVVAVDMPGHGRSTPLPDGTNYTDMKLLVEVRRFVKLIGWNDKRFTIIGHSMGGLLAQWYASLYPDNVDGIVLLDMLKPPFFLEHDFVQLKSSLIEDDLETDLTSDNKMMTTTSNVTISTEAALTAIIEAHSAWGRLDRSHAMRLLARSSISVNSPPHSVIYYRDSRLRAMAYIVKNPDTARVIFSQMKSPILALLGKHGVYSLHRSDSSISNDRSGFCTPDEQAYQLGFESYIQQIRSQCVSLDIKWIEKGDHFMHLTRPEDLSDSINEFFTKKD</sequence>
<evidence type="ECO:0000259" key="3">
    <source>
        <dbReference type="Pfam" id="PF00561"/>
    </source>
</evidence>
<comment type="similarity">
    <text evidence="1">Belongs to the AB hydrolase superfamily.</text>
</comment>
<evidence type="ECO:0000256" key="2">
    <source>
        <dbReference type="ARBA" id="ARBA00022801"/>
    </source>
</evidence>
<dbReference type="InterPro" id="IPR000073">
    <property type="entry name" value="AB_hydrolase_1"/>
</dbReference>
<dbReference type="Pfam" id="PF00561">
    <property type="entry name" value="Abhydrolase_1"/>
    <property type="match status" value="1"/>
</dbReference>
<reference evidence="4 5" key="1">
    <citation type="submission" date="2020-10" db="EMBL/GenBank/DDBJ databases">
        <authorList>
            <person name="Klimov P.B."/>
            <person name="Dyachkov S.M."/>
            <person name="Chetverikov P.E."/>
        </authorList>
    </citation>
    <scope>NUCLEOTIDE SEQUENCE [LARGE SCALE GENOMIC DNA]</scope>
    <source>
        <strain evidence="4">BMOC 18-1129-001#AD2665</strain>
        <tissue evidence="4">Entire mites</tissue>
    </source>
</reference>
<dbReference type="Proteomes" id="UP000825002">
    <property type="component" value="Unassembled WGS sequence"/>
</dbReference>
<dbReference type="PANTHER" id="PTHR43798:SF14">
    <property type="entry name" value="SERINE HYDROLASE-LIKE PROTEIN DDB_G0286239"/>
    <property type="match status" value="1"/>
</dbReference>
<dbReference type="InterPro" id="IPR029058">
    <property type="entry name" value="AB_hydrolase_fold"/>
</dbReference>
<dbReference type="PRINTS" id="PR00111">
    <property type="entry name" value="ABHYDROLASE"/>
</dbReference>
<keyword evidence="2" id="KW-0378">Hydrolase</keyword>
<comment type="caution">
    <text evidence="4">The sequence shown here is derived from an EMBL/GenBank/DDBJ whole genome shotgun (WGS) entry which is preliminary data.</text>
</comment>
<evidence type="ECO:0000313" key="5">
    <source>
        <dbReference type="Proteomes" id="UP000825002"/>
    </source>
</evidence>
<feature type="domain" description="AB hydrolase-1" evidence="3">
    <location>
        <begin position="33"/>
        <end position="151"/>
    </location>
</feature>
<evidence type="ECO:0000256" key="1">
    <source>
        <dbReference type="ARBA" id="ARBA00008645"/>
    </source>
</evidence>
<proteinExistence type="inferred from homology"/>
<dbReference type="EMBL" id="JAIFTH010000378">
    <property type="protein sequence ID" value="KAG9509674.1"/>
    <property type="molecule type" value="Genomic_DNA"/>
</dbReference>
<dbReference type="PRINTS" id="PR00412">
    <property type="entry name" value="EPOXHYDRLASE"/>
</dbReference>
<accession>A0ABQ7S8C8</accession>
<evidence type="ECO:0000313" key="4">
    <source>
        <dbReference type="EMBL" id="KAG9509674.1"/>
    </source>
</evidence>
<organism evidence="4 5">
    <name type="scientific">Fragariocoptes setiger</name>
    <dbReference type="NCBI Taxonomy" id="1670756"/>
    <lineage>
        <taxon>Eukaryota</taxon>
        <taxon>Metazoa</taxon>
        <taxon>Ecdysozoa</taxon>
        <taxon>Arthropoda</taxon>
        <taxon>Chelicerata</taxon>
        <taxon>Arachnida</taxon>
        <taxon>Acari</taxon>
        <taxon>Acariformes</taxon>
        <taxon>Trombidiformes</taxon>
        <taxon>Prostigmata</taxon>
        <taxon>Eupodina</taxon>
        <taxon>Eriophyoidea</taxon>
        <taxon>Phytoptidae</taxon>
        <taxon>Fragariocoptes</taxon>
    </lineage>
</organism>
<name>A0ABQ7S8C8_9ACAR</name>
<dbReference type="InterPro" id="IPR000639">
    <property type="entry name" value="Epox_hydrolase-like"/>
</dbReference>
<dbReference type="PANTHER" id="PTHR43798">
    <property type="entry name" value="MONOACYLGLYCEROL LIPASE"/>
    <property type="match status" value="1"/>
</dbReference>
<dbReference type="Gene3D" id="3.40.50.1820">
    <property type="entry name" value="alpha/beta hydrolase"/>
    <property type="match status" value="1"/>
</dbReference>
<dbReference type="SUPFAM" id="SSF53474">
    <property type="entry name" value="alpha/beta-Hydrolases"/>
    <property type="match status" value="1"/>
</dbReference>
<protein>
    <submittedName>
        <fullName evidence="4">Serine hydrolase-like protein</fullName>
    </submittedName>
</protein>